<dbReference type="InterPro" id="IPR045584">
    <property type="entry name" value="Pilin-like"/>
</dbReference>
<evidence type="ECO:0000256" key="1">
    <source>
        <dbReference type="ARBA" id="ARBA00004167"/>
    </source>
</evidence>
<dbReference type="PANTHER" id="PTHR30093">
    <property type="entry name" value="GENERAL SECRETION PATHWAY PROTEIN G"/>
    <property type="match status" value="1"/>
</dbReference>
<dbReference type="SUPFAM" id="SSF54523">
    <property type="entry name" value="Pili subunits"/>
    <property type="match status" value="1"/>
</dbReference>
<proteinExistence type="predicted"/>
<evidence type="ECO:0000256" key="4">
    <source>
        <dbReference type="ARBA" id="ARBA00022989"/>
    </source>
</evidence>
<dbReference type="RefSeq" id="WP_090712208.1">
    <property type="nucleotide sequence ID" value="NZ_FOVM01000008.1"/>
</dbReference>
<evidence type="ECO:0000313" key="8">
    <source>
        <dbReference type="Proteomes" id="UP000198867"/>
    </source>
</evidence>
<dbReference type="Gene3D" id="3.30.700.10">
    <property type="entry name" value="Glycoprotein, Type 4 Pilin"/>
    <property type="match status" value="1"/>
</dbReference>
<evidence type="ECO:0000313" key="7">
    <source>
        <dbReference type="EMBL" id="SFN93010.1"/>
    </source>
</evidence>
<dbReference type="PROSITE" id="PS00409">
    <property type="entry name" value="PROKAR_NTER_METHYL"/>
    <property type="match status" value="1"/>
</dbReference>
<dbReference type="PANTHER" id="PTHR30093:SF44">
    <property type="entry name" value="TYPE II SECRETION SYSTEM CORE PROTEIN G"/>
    <property type="match status" value="1"/>
</dbReference>
<dbReference type="STRING" id="995034.SAMN05216219_2650"/>
<dbReference type="NCBIfam" id="TIGR02532">
    <property type="entry name" value="IV_pilin_GFxxxE"/>
    <property type="match status" value="1"/>
</dbReference>
<keyword evidence="4 6" id="KW-1133">Transmembrane helix</keyword>
<accession>A0A1I5D192</accession>
<sequence>MLTAVTRSLAAKKARLAEDEKGFTLIELLVVVIIIGILAAIAIPIFLGQQSQAKDSAAKSAVTNAKTQIVAAMVETGTFPADAGTIATTAAGDAKIVMTVTGTGAAGVGFCVQGKHTEAAKTWKATDKTGVVEGTC</sequence>
<keyword evidence="5 6" id="KW-0472">Membrane</keyword>
<organism evidence="7 8">
    <name type="scientific">Mycetocola miduiensis</name>
    <dbReference type="NCBI Taxonomy" id="995034"/>
    <lineage>
        <taxon>Bacteria</taxon>
        <taxon>Bacillati</taxon>
        <taxon>Actinomycetota</taxon>
        <taxon>Actinomycetes</taxon>
        <taxon>Micrococcales</taxon>
        <taxon>Microbacteriaceae</taxon>
        <taxon>Mycetocola</taxon>
    </lineage>
</organism>
<keyword evidence="2" id="KW-0488">Methylation</keyword>
<dbReference type="AlphaFoldDB" id="A0A1I5D192"/>
<reference evidence="8" key="1">
    <citation type="submission" date="2016-10" db="EMBL/GenBank/DDBJ databases">
        <authorList>
            <person name="Varghese N."/>
            <person name="Submissions S."/>
        </authorList>
    </citation>
    <scope>NUCLEOTIDE SEQUENCE [LARGE SCALE GENOMIC DNA]</scope>
    <source>
        <strain evidence="8">CGMCC 1.11101</strain>
    </source>
</reference>
<evidence type="ECO:0000256" key="3">
    <source>
        <dbReference type="ARBA" id="ARBA00022692"/>
    </source>
</evidence>
<protein>
    <submittedName>
        <fullName evidence="7">Prepilin-type N-terminal cleavage/methylation domain-containing protein</fullName>
    </submittedName>
</protein>
<feature type="transmembrane region" description="Helical" evidence="6">
    <location>
        <begin position="25"/>
        <end position="47"/>
    </location>
</feature>
<dbReference type="Proteomes" id="UP000198867">
    <property type="component" value="Unassembled WGS sequence"/>
</dbReference>
<keyword evidence="8" id="KW-1185">Reference proteome</keyword>
<evidence type="ECO:0000256" key="2">
    <source>
        <dbReference type="ARBA" id="ARBA00022481"/>
    </source>
</evidence>
<dbReference type="EMBL" id="FOVM01000008">
    <property type="protein sequence ID" value="SFN93010.1"/>
    <property type="molecule type" value="Genomic_DNA"/>
</dbReference>
<dbReference type="GO" id="GO:0016020">
    <property type="term" value="C:membrane"/>
    <property type="evidence" value="ECO:0007669"/>
    <property type="project" value="UniProtKB-SubCell"/>
</dbReference>
<evidence type="ECO:0000256" key="6">
    <source>
        <dbReference type="SAM" id="Phobius"/>
    </source>
</evidence>
<keyword evidence="3 6" id="KW-0812">Transmembrane</keyword>
<dbReference type="Pfam" id="PF07963">
    <property type="entry name" value="N_methyl"/>
    <property type="match status" value="1"/>
</dbReference>
<name>A0A1I5D192_9MICO</name>
<comment type="subcellular location">
    <subcellularLocation>
        <location evidence="1">Membrane</location>
        <topology evidence="1">Single-pass membrane protein</topology>
    </subcellularLocation>
</comment>
<evidence type="ECO:0000256" key="5">
    <source>
        <dbReference type="ARBA" id="ARBA00023136"/>
    </source>
</evidence>
<gene>
    <name evidence="7" type="ORF">SAMN05216219_2650</name>
</gene>
<dbReference type="InterPro" id="IPR012902">
    <property type="entry name" value="N_methyl_site"/>
</dbReference>